<reference evidence="2 3" key="1">
    <citation type="submission" date="2018-11" db="EMBL/GenBank/DDBJ databases">
        <authorList>
            <person name="Ye M.-Q."/>
            <person name="Du Z.-J."/>
        </authorList>
    </citation>
    <scope>NUCLEOTIDE SEQUENCE [LARGE SCALE GENOMIC DNA]</scope>
    <source>
        <strain evidence="2 3">U0105</strain>
    </source>
</reference>
<dbReference type="Pfam" id="PF11454">
    <property type="entry name" value="DUF3016"/>
    <property type="match status" value="1"/>
</dbReference>
<keyword evidence="1" id="KW-0732">Signal</keyword>
<dbReference type="InterPro" id="IPR021557">
    <property type="entry name" value="DUF3016"/>
</dbReference>
<gene>
    <name evidence="2" type="ORF">DRW07_14365</name>
</gene>
<comment type="caution">
    <text evidence="2">The sequence shown here is derived from an EMBL/GenBank/DDBJ whole genome shotgun (WGS) entry which is preliminary data.</text>
</comment>
<name>A0A3N5XY00_9ALTE</name>
<dbReference type="RefSeq" id="WP_124028618.1">
    <property type="nucleotide sequence ID" value="NZ_JBHRSN010000007.1"/>
</dbReference>
<evidence type="ECO:0000256" key="1">
    <source>
        <dbReference type="SAM" id="SignalP"/>
    </source>
</evidence>
<accession>A0A3N5XY00</accession>
<evidence type="ECO:0000313" key="3">
    <source>
        <dbReference type="Proteomes" id="UP000275281"/>
    </source>
</evidence>
<dbReference type="AlphaFoldDB" id="A0A3N5XY00"/>
<sequence>MRKLLLVSALSLSTMTSATAIADEKDQTVKNEEGRVLITWQSPQDYSDIRPSLQSRRSFRKQVFRELDEAFEKLAETLPEGQTLHVTVTDIDLAGQVWPASFVGIGSGGEDVRVVKRIHIPRMTFSYVLKDASGNDIKADDVKIKDMGFLDGLSVRFSERPFAYEKRMLKDWFGDTFSEQVAKL</sequence>
<proteinExistence type="predicted"/>
<keyword evidence="3" id="KW-1185">Reference proteome</keyword>
<evidence type="ECO:0000313" key="2">
    <source>
        <dbReference type="EMBL" id="RPJ65987.1"/>
    </source>
</evidence>
<organism evidence="2 3">
    <name type="scientific">Alteromonas sediminis</name>
    <dbReference type="NCBI Taxonomy" id="2259342"/>
    <lineage>
        <taxon>Bacteria</taxon>
        <taxon>Pseudomonadati</taxon>
        <taxon>Pseudomonadota</taxon>
        <taxon>Gammaproteobacteria</taxon>
        <taxon>Alteromonadales</taxon>
        <taxon>Alteromonadaceae</taxon>
        <taxon>Alteromonas/Salinimonas group</taxon>
        <taxon>Alteromonas</taxon>
    </lineage>
</organism>
<protein>
    <submittedName>
        <fullName evidence="2">DUF3016 domain-containing protein</fullName>
    </submittedName>
</protein>
<feature type="signal peptide" evidence="1">
    <location>
        <begin position="1"/>
        <end position="22"/>
    </location>
</feature>
<dbReference type="OrthoDB" id="195620at2"/>
<dbReference type="EMBL" id="RPOK01000004">
    <property type="protein sequence ID" value="RPJ65987.1"/>
    <property type="molecule type" value="Genomic_DNA"/>
</dbReference>
<feature type="chain" id="PRO_5018188996" evidence="1">
    <location>
        <begin position="23"/>
        <end position="184"/>
    </location>
</feature>
<dbReference type="Proteomes" id="UP000275281">
    <property type="component" value="Unassembled WGS sequence"/>
</dbReference>